<comment type="caution">
    <text evidence="1">The sequence shown here is derived from an EMBL/GenBank/DDBJ whole genome shotgun (WGS) entry which is preliminary data.</text>
</comment>
<dbReference type="Proteomes" id="UP001207468">
    <property type="component" value="Unassembled WGS sequence"/>
</dbReference>
<evidence type="ECO:0000313" key="2">
    <source>
        <dbReference type="Proteomes" id="UP001207468"/>
    </source>
</evidence>
<dbReference type="EMBL" id="JAGFNK010000092">
    <property type="protein sequence ID" value="KAI9508405.1"/>
    <property type="molecule type" value="Genomic_DNA"/>
</dbReference>
<protein>
    <submittedName>
        <fullName evidence="1">Uncharacterized protein</fullName>
    </submittedName>
</protein>
<name>A0ACC0UA31_9AGAM</name>
<proteinExistence type="predicted"/>
<keyword evidence="2" id="KW-1185">Reference proteome</keyword>
<organism evidence="1 2">
    <name type="scientific">Russula earlei</name>
    <dbReference type="NCBI Taxonomy" id="71964"/>
    <lineage>
        <taxon>Eukaryota</taxon>
        <taxon>Fungi</taxon>
        <taxon>Dikarya</taxon>
        <taxon>Basidiomycota</taxon>
        <taxon>Agaricomycotina</taxon>
        <taxon>Agaricomycetes</taxon>
        <taxon>Russulales</taxon>
        <taxon>Russulaceae</taxon>
        <taxon>Russula</taxon>
    </lineage>
</organism>
<gene>
    <name evidence="1" type="ORF">F5148DRAFT_1196697</name>
</gene>
<accession>A0ACC0UA31</accession>
<evidence type="ECO:0000313" key="1">
    <source>
        <dbReference type="EMBL" id="KAI9508405.1"/>
    </source>
</evidence>
<sequence length="100" mass="11368">MHTSSIFAIFCLVNGIVPSLALPSGFRPRGKSPWEIIDGLVSEREKQFEDRQHRWDGFTLDRKKKFVARAKSIEDHLFAHHKALADEELTAAKGNHKNAD</sequence>
<reference evidence="1" key="1">
    <citation type="submission" date="2021-03" db="EMBL/GenBank/DDBJ databases">
        <title>Evolutionary priming and transition to the ectomycorrhizal habit in an iconic lineage of mushroom-forming fungi: is preadaptation a requirement?</title>
        <authorList>
            <consortium name="DOE Joint Genome Institute"/>
            <person name="Looney B.P."/>
            <person name="Miyauchi S."/>
            <person name="Morin E."/>
            <person name="Drula E."/>
            <person name="Courty P.E."/>
            <person name="Chicoki N."/>
            <person name="Fauchery L."/>
            <person name="Kohler A."/>
            <person name="Kuo A."/>
            <person name="LaButti K."/>
            <person name="Pangilinan J."/>
            <person name="Lipzen A."/>
            <person name="Riley R."/>
            <person name="Andreopoulos W."/>
            <person name="He G."/>
            <person name="Johnson J."/>
            <person name="Barry K.W."/>
            <person name="Grigoriev I.V."/>
            <person name="Nagy L."/>
            <person name="Hibbett D."/>
            <person name="Henrissat B."/>
            <person name="Matheny P.B."/>
            <person name="Labbe J."/>
            <person name="Martin A.F."/>
        </authorList>
    </citation>
    <scope>NUCLEOTIDE SEQUENCE</scope>
    <source>
        <strain evidence="1">BPL698</strain>
    </source>
</reference>